<evidence type="ECO:0000256" key="7">
    <source>
        <dbReference type="ARBA" id="ARBA00022833"/>
    </source>
</evidence>
<dbReference type="Pfam" id="PF02130">
    <property type="entry name" value="YbeY"/>
    <property type="match status" value="1"/>
</dbReference>
<gene>
    <name evidence="8" type="ORF">MNBD_GAMMA02-14</name>
</gene>
<comment type="cofactor">
    <cofactor evidence="1">
        <name>Zn(2+)</name>
        <dbReference type="ChEBI" id="CHEBI:29105"/>
    </cofactor>
</comment>
<keyword evidence="4" id="KW-0479">Metal-binding</keyword>
<dbReference type="InterPro" id="IPR002036">
    <property type="entry name" value="YbeY"/>
</dbReference>
<keyword evidence="5" id="KW-0255">Endonuclease</keyword>
<dbReference type="GO" id="GO:0046872">
    <property type="term" value="F:metal ion binding"/>
    <property type="evidence" value="ECO:0007669"/>
    <property type="project" value="UniProtKB-KW"/>
</dbReference>
<dbReference type="SUPFAM" id="SSF55486">
    <property type="entry name" value="Metalloproteases ('zincins'), catalytic domain"/>
    <property type="match status" value="1"/>
</dbReference>
<evidence type="ECO:0000256" key="2">
    <source>
        <dbReference type="ARBA" id="ARBA00010875"/>
    </source>
</evidence>
<keyword evidence="6 8" id="KW-0378">Hydrolase</keyword>
<organism evidence="8">
    <name type="scientific">hydrothermal vent metagenome</name>
    <dbReference type="NCBI Taxonomy" id="652676"/>
    <lineage>
        <taxon>unclassified sequences</taxon>
        <taxon>metagenomes</taxon>
        <taxon>ecological metagenomes</taxon>
    </lineage>
</organism>
<sequence>MISLELINEDNLTAPDAAQFQTWLHQVAEKLKINGEVCIKIVDEAESQALNHTYRGKETPTNVLSFPSDVPDFVESTYLGDLAICASIVVSEAT</sequence>
<dbReference type="AlphaFoldDB" id="A0A3B0WIF2"/>
<reference evidence="8" key="1">
    <citation type="submission" date="2018-06" db="EMBL/GenBank/DDBJ databases">
        <authorList>
            <person name="Zhirakovskaya E."/>
        </authorList>
    </citation>
    <scope>NUCLEOTIDE SEQUENCE</scope>
</reference>
<proteinExistence type="inferred from homology"/>
<dbReference type="EMBL" id="UOFA01000101">
    <property type="protein sequence ID" value="VAW44266.1"/>
    <property type="molecule type" value="Genomic_DNA"/>
</dbReference>
<keyword evidence="3" id="KW-0540">Nuclease</keyword>
<evidence type="ECO:0000256" key="4">
    <source>
        <dbReference type="ARBA" id="ARBA00022723"/>
    </source>
</evidence>
<dbReference type="Gene3D" id="3.40.390.30">
    <property type="entry name" value="Metalloproteases ('zincins'), catalytic domain"/>
    <property type="match status" value="1"/>
</dbReference>
<dbReference type="GO" id="GO:0006364">
    <property type="term" value="P:rRNA processing"/>
    <property type="evidence" value="ECO:0007669"/>
    <property type="project" value="InterPro"/>
</dbReference>
<accession>A0A3B0WIF2</accession>
<dbReference type="GO" id="GO:0004519">
    <property type="term" value="F:endonuclease activity"/>
    <property type="evidence" value="ECO:0007669"/>
    <property type="project" value="UniProtKB-KW"/>
</dbReference>
<evidence type="ECO:0000256" key="6">
    <source>
        <dbReference type="ARBA" id="ARBA00022801"/>
    </source>
</evidence>
<dbReference type="NCBIfam" id="TIGR00043">
    <property type="entry name" value="rRNA maturation RNase YbeY"/>
    <property type="match status" value="1"/>
</dbReference>
<evidence type="ECO:0000256" key="3">
    <source>
        <dbReference type="ARBA" id="ARBA00022722"/>
    </source>
</evidence>
<name>A0A3B0WIF2_9ZZZZ</name>
<feature type="non-terminal residue" evidence="8">
    <location>
        <position position="94"/>
    </location>
</feature>
<keyword evidence="7" id="KW-0862">Zinc</keyword>
<protein>
    <submittedName>
        <fullName evidence="8">Metal-dependent hydrolase YbeY, involved in rRNA and/or ribosome maturation and assembly</fullName>
    </submittedName>
</protein>
<evidence type="ECO:0000256" key="5">
    <source>
        <dbReference type="ARBA" id="ARBA00022759"/>
    </source>
</evidence>
<dbReference type="GO" id="GO:0004222">
    <property type="term" value="F:metalloendopeptidase activity"/>
    <property type="evidence" value="ECO:0007669"/>
    <property type="project" value="InterPro"/>
</dbReference>
<dbReference type="InterPro" id="IPR023091">
    <property type="entry name" value="MetalPrtase_cat_dom_sf_prd"/>
</dbReference>
<evidence type="ECO:0000313" key="8">
    <source>
        <dbReference type="EMBL" id="VAW44266.1"/>
    </source>
</evidence>
<comment type="similarity">
    <text evidence="2">Belongs to the endoribonuclease YbeY family.</text>
</comment>
<evidence type="ECO:0000256" key="1">
    <source>
        <dbReference type="ARBA" id="ARBA00001947"/>
    </source>
</evidence>